<dbReference type="InterPro" id="IPR010559">
    <property type="entry name" value="Sig_transdc_His_kin_internal"/>
</dbReference>
<organism evidence="7 8">
    <name type="scientific">Hungatella hathewayi</name>
    <dbReference type="NCBI Taxonomy" id="154046"/>
    <lineage>
        <taxon>Bacteria</taxon>
        <taxon>Bacillati</taxon>
        <taxon>Bacillota</taxon>
        <taxon>Clostridia</taxon>
        <taxon>Lachnospirales</taxon>
        <taxon>Lachnospiraceae</taxon>
        <taxon>Hungatella</taxon>
    </lineage>
</organism>
<proteinExistence type="predicted"/>
<comment type="subcellular location">
    <subcellularLocation>
        <location evidence="1">Membrane</location>
    </subcellularLocation>
</comment>
<dbReference type="PANTHER" id="PTHR34220">
    <property type="entry name" value="SENSOR HISTIDINE KINASE YPDA"/>
    <property type="match status" value="1"/>
</dbReference>
<dbReference type="SMART" id="SM00387">
    <property type="entry name" value="HATPase_c"/>
    <property type="match status" value="1"/>
</dbReference>
<dbReference type="PANTHER" id="PTHR34220:SF7">
    <property type="entry name" value="SENSOR HISTIDINE KINASE YPDA"/>
    <property type="match status" value="1"/>
</dbReference>
<keyword evidence="5" id="KW-1133">Transmembrane helix</keyword>
<evidence type="ECO:0000256" key="2">
    <source>
        <dbReference type="ARBA" id="ARBA00022553"/>
    </source>
</evidence>
<keyword evidence="2" id="KW-0597">Phosphoprotein</keyword>
<gene>
    <name evidence="7" type="ORF">DWX41_14955</name>
</gene>
<evidence type="ECO:0000313" key="8">
    <source>
        <dbReference type="Proteomes" id="UP000261111"/>
    </source>
</evidence>
<dbReference type="CDD" id="cd06225">
    <property type="entry name" value="HAMP"/>
    <property type="match status" value="1"/>
</dbReference>
<keyword evidence="3" id="KW-0808">Transferase</keyword>
<dbReference type="Pfam" id="PF02518">
    <property type="entry name" value="HATPase_c"/>
    <property type="match status" value="1"/>
</dbReference>
<keyword evidence="5" id="KW-0472">Membrane</keyword>
<evidence type="ECO:0000259" key="6">
    <source>
        <dbReference type="PROSITE" id="PS50885"/>
    </source>
</evidence>
<dbReference type="SMART" id="SM00304">
    <property type="entry name" value="HAMP"/>
    <property type="match status" value="1"/>
</dbReference>
<evidence type="ECO:0000256" key="3">
    <source>
        <dbReference type="ARBA" id="ARBA00022679"/>
    </source>
</evidence>
<dbReference type="SUPFAM" id="SSF55874">
    <property type="entry name" value="ATPase domain of HSP90 chaperone/DNA topoisomerase II/histidine kinase"/>
    <property type="match status" value="1"/>
</dbReference>
<dbReference type="InterPro" id="IPR003660">
    <property type="entry name" value="HAMP_dom"/>
</dbReference>
<protein>
    <submittedName>
        <fullName evidence="7">Sensor histidine kinase</fullName>
    </submittedName>
</protein>
<dbReference type="GO" id="GO:0016020">
    <property type="term" value="C:membrane"/>
    <property type="evidence" value="ECO:0007669"/>
    <property type="project" value="UniProtKB-SubCell"/>
</dbReference>
<evidence type="ECO:0000256" key="5">
    <source>
        <dbReference type="SAM" id="Phobius"/>
    </source>
</evidence>
<evidence type="ECO:0000256" key="1">
    <source>
        <dbReference type="ARBA" id="ARBA00004370"/>
    </source>
</evidence>
<reference evidence="7 8" key="1">
    <citation type="submission" date="2018-08" db="EMBL/GenBank/DDBJ databases">
        <title>A genome reference for cultivated species of the human gut microbiota.</title>
        <authorList>
            <person name="Zou Y."/>
            <person name="Xue W."/>
            <person name="Luo G."/>
        </authorList>
    </citation>
    <scope>NUCLEOTIDE SEQUENCE [LARGE SCALE GENOMIC DNA]</scope>
    <source>
        <strain evidence="7 8">AF19-21</strain>
    </source>
</reference>
<dbReference type="EMBL" id="QVIA01000017">
    <property type="protein sequence ID" value="RGC29348.1"/>
    <property type="molecule type" value="Genomic_DNA"/>
</dbReference>
<dbReference type="Gene3D" id="3.30.565.10">
    <property type="entry name" value="Histidine kinase-like ATPase, C-terminal domain"/>
    <property type="match status" value="1"/>
</dbReference>
<accession>A0A3E2WQ67</accession>
<dbReference type="Pfam" id="PF06580">
    <property type="entry name" value="His_kinase"/>
    <property type="match status" value="1"/>
</dbReference>
<sequence>MGVSNLLLHSKKPVSLFVIITLIISLCMITPCMIAGVYFYATLRNSTFDTIERNIGSSAESSFSSLDSTLLSVKNTYYSIISDPVINPELYNYIFPGNETTFNESVDERLTKMMFYSTIWNENILTSITLTNDFNTYHYIGNPKYGVHPGQEDSSSLNMITENWEALSKSLGAERIHTLLHSRDDSGSLFYIRDYYGYPDGAFRGLLSFQLSEESLMSNFNDFDKYTDTLCFAFDESGTVIMSSKKELQGKTISNLTVHGVSLKQMMEDSGNYLAKTKTLTNYPLTACVLIPLDPIYQELHSQLRGYLVIFICLLLLVIVFALAVSRYVSRYINLLIKRMTRLSQSDYSQTLPVYGITELDNLSTAFTTMSSQIKKLLNEKYANEVLLKESELKALQAQINPHFLFNTLLSISWKARANQDMECYEMITALSSLLNANIYTPATKFITLQEELQNVRYYLQIQKVRFGPKLSYDIDVDTKLMDHFILKLCLQPLVENAVVHGLENKVEEGTILITGDITDDQEMLLQIIDNGIGFHPEELIRRLNEPDASALSKSEGKGHHIGLINTHLRLKYTYGEQYGITIDSTPGAGTTISVKLPLS</sequence>
<evidence type="ECO:0000256" key="4">
    <source>
        <dbReference type="ARBA" id="ARBA00022777"/>
    </source>
</evidence>
<dbReference type="PROSITE" id="PS50885">
    <property type="entry name" value="HAMP"/>
    <property type="match status" value="1"/>
</dbReference>
<dbReference type="InterPro" id="IPR050640">
    <property type="entry name" value="Bact_2-comp_sensor_kinase"/>
</dbReference>
<keyword evidence="4 7" id="KW-0418">Kinase</keyword>
<dbReference type="AlphaFoldDB" id="A0A3E2WQ67"/>
<dbReference type="Gene3D" id="6.10.340.10">
    <property type="match status" value="1"/>
</dbReference>
<evidence type="ECO:0000313" key="7">
    <source>
        <dbReference type="EMBL" id="RGC29348.1"/>
    </source>
</evidence>
<comment type="caution">
    <text evidence="7">The sequence shown here is derived from an EMBL/GenBank/DDBJ whole genome shotgun (WGS) entry which is preliminary data.</text>
</comment>
<feature type="domain" description="HAMP" evidence="6">
    <location>
        <begin position="327"/>
        <end position="379"/>
    </location>
</feature>
<dbReference type="Pfam" id="PF00672">
    <property type="entry name" value="HAMP"/>
    <property type="match status" value="1"/>
</dbReference>
<feature type="transmembrane region" description="Helical" evidence="5">
    <location>
        <begin position="16"/>
        <end position="41"/>
    </location>
</feature>
<dbReference type="GO" id="GO:0000155">
    <property type="term" value="F:phosphorelay sensor kinase activity"/>
    <property type="evidence" value="ECO:0007669"/>
    <property type="project" value="InterPro"/>
</dbReference>
<dbReference type="Proteomes" id="UP000261111">
    <property type="component" value="Unassembled WGS sequence"/>
</dbReference>
<feature type="transmembrane region" description="Helical" evidence="5">
    <location>
        <begin position="307"/>
        <end position="330"/>
    </location>
</feature>
<dbReference type="InterPro" id="IPR036890">
    <property type="entry name" value="HATPase_C_sf"/>
</dbReference>
<keyword evidence="5" id="KW-0812">Transmembrane</keyword>
<dbReference type="InterPro" id="IPR003594">
    <property type="entry name" value="HATPase_dom"/>
</dbReference>
<name>A0A3E2WQ67_9FIRM</name>